<keyword evidence="3" id="KW-1185">Reference proteome</keyword>
<evidence type="ECO:0000313" key="3">
    <source>
        <dbReference type="Proteomes" id="UP000190667"/>
    </source>
</evidence>
<accession>A0A1S8YJ05</accession>
<dbReference type="Proteomes" id="UP000190667">
    <property type="component" value="Unassembled WGS sequence"/>
</dbReference>
<comment type="caution">
    <text evidence="2">The sequence shown here is derived from an EMBL/GenBank/DDBJ whole genome shotgun (WGS) entry which is preliminary data.</text>
</comment>
<dbReference type="Gene3D" id="3.60.15.10">
    <property type="entry name" value="Ribonuclease Z/Hydroxyacylglutathione hydrolase-like"/>
    <property type="match status" value="1"/>
</dbReference>
<feature type="domain" description="Metallo-beta-lactamase" evidence="1">
    <location>
        <begin position="34"/>
        <end position="226"/>
    </location>
</feature>
<evidence type="ECO:0000259" key="1">
    <source>
        <dbReference type="SMART" id="SM00849"/>
    </source>
</evidence>
<dbReference type="EMBL" id="MRUL01000014">
    <property type="protein sequence ID" value="OON38693.1"/>
    <property type="molecule type" value="Genomic_DNA"/>
</dbReference>
<organism evidence="2 3">
    <name type="scientific">Izhakiella australiensis</name>
    <dbReference type="NCBI Taxonomy" id="1926881"/>
    <lineage>
        <taxon>Bacteria</taxon>
        <taxon>Pseudomonadati</taxon>
        <taxon>Pseudomonadota</taxon>
        <taxon>Gammaproteobacteria</taxon>
        <taxon>Enterobacterales</taxon>
        <taxon>Erwiniaceae</taxon>
        <taxon>Izhakiella</taxon>
    </lineage>
</organism>
<dbReference type="SMART" id="SM00849">
    <property type="entry name" value="Lactamase_B"/>
    <property type="match status" value="1"/>
</dbReference>
<dbReference type="RefSeq" id="WP_078004017.1">
    <property type="nucleotide sequence ID" value="NZ_MRUL01000014.1"/>
</dbReference>
<dbReference type="AlphaFoldDB" id="A0A1S8YJ05"/>
<protein>
    <recommendedName>
        <fullName evidence="1">Metallo-beta-lactamase domain-containing protein</fullName>
    </recommendedName>
</protein>
<dbReference type="InterPro" id="IPR001279">
    <property type="entry name" value="Metallo-B-lactamas"/>
</dbReference>
<name>A0A1S8YJ05_9GAMM</name>
<sequence length="292" mass="31734">MSIQQAAIPFAGALADYLAAHPAPARGVELFWLGQAGFLLRSAAHLLVIDPYLSDSLAEKYRGRPLPHRRMMAAPIAAQQLGDVQHVLVTHHHSDHLDGATLQPLMAAAPTARLIAPRAALALAAERSQAGERLQGINAGEQLTLAEGLRLQAVRASHETLEQDDAGNFRFLGYVITLGEVRIFHAGDTVPFDGQVDELKALNIDVALLPVNGRSVNLRAQGVPGNLTLAEGQRLCQQCNIRYMIAHHYGLFDFNTADPAEIDAAARRVKEPSLIRARLQTRFYFASPLSAR</sequence>
<gene>
    <name evidence="2" type="ORF">BTJ39_17720</name>
</gene>
<dbReference type="STRING" id="1926881.BTJ39_17720"/>
<evidence type="ECO:0000313" key="2">
    <source>
        <dbReference type="EMBL" id="OON38693.1"/>
    </source>
</evidence>
<dbReference type="PANTHER" id="PTHR43546">
    <property type="entry name" value="UPF0173 METAL-DEPENDENT HYDROLASE MJ1163-RELATED"/>
    <property type="match status" value="1"/>
</dbReference>
<dbReference type="OrthoDB" id="9805728at2"/>
<dbReference type="InterPro" id="IPR050114">
    <property type="entry name" value="UPF0173_UPF0282_UlaG_hydrolase"/>
</dbReference>
<dbReference type="Pfam" id="PF12706">
    <property type="entry name" value="Lactamase_B_2"/>
    <property type="match status" value="1"/>
</dbReference>
<dbReference type="InterPro" id="IPR036866">
    <property type="entry name" value="RibonucZ/Hydroxyglut_hydro"/>
</dbReference>
<reference evidence="2 3" key="1">
    <citation type="submission" date="2016-12" db="EMBL/GenBank/DDBJ databases">
        <title>Izhakiella australiana sp. nov. of genus Izhakiella isolated from Australian desert.</title>
        <authorList>
            <person name="Ji M."/>
        </authorList>
    </citation>
    <scope>NUCLEOTIDE SEQUENCE [LARGE SCALE GENOMIC DNA]</scope>
    <source>
        <strain evidence="2 3">D4N98</strain>
    </source>
</reference>
<dbReference type="SUPFAM" id="SSF56281">
    <property type="entry name" value="Metallo-hydrolase/oxidoreductase"/>
    <property type="match status" value="1"/>
</dbReference>
<proteinExistence type="predicted"/>